<dbReference type="RefSeq" id="WP_089737503.1">
    <property type="nucleotide sequence ID" value="NZ_FNEG01000005.1"/>
</dbReference>
<dbReference type="SUPFAM" id="SSF51161">
    <property type="entry name" value="Trimeric LpxA-like enzymes"/>
    <property type="match status" value="1"/>
</dbReference>
<evidence type="ECO:0000313" key="6">
    <source>
        <dbReference type="EMBL" id="SQB45771.1"/>
    </source>
</evidence>
<comment type="similarity">
    <text evidence="1">Belongs to the transferase hexapeptide repeat family.</text>
</comment>
<dbReference type="STRING" id="445960.SAMN05421542_3266"/>
<evidence type="ECO:0000313" key="7">
    <source>
        <dbReference type="Proteomes" id="UP000199426"/>
    </source>
</evidence>
<dbReference type="InterPro" id="IPR020019">
    <property type="entry name" value="AcTrfase_PglD-like"/>
</dbReference>
<evidence type="ECO:0000256" key="3">
    <source>
        <dbReference type="PIRSR" id="PIRSR620019-2"/>
    </source>
</evidence>
<dbReference type="Proteomes" id="UP000199426">
    <property type="component" value="Unassembled WGS sequence"/>
</dbReference>
<feature type="active site" description="Proton acceptor" evidence="2">
    <location>
        <position position="141"/>
    </location>
</feature>
<dbReference type="AlphaFoldDB" id="A0A2X2X560"/>
<dbReference type="PANTHER" id="PTHR43300">
    <property type="entry name" value="ACETYLTRANSFERASE"/>
    <property type="match status" value="1"/>
</dbReference>
<keyword evidence="6" id="KW-0808">Transferase</keyword>
<dbReference type="OrthoDB" id="708224at2"/>
<proteinExistence type="inferred from homology"/>
<gene>
    <name evidence="6" type="ORF">NCTC13492_02827</name>
    <name evidence="5" type="ORF">SAMN05421542_3266</name>
</gene>
<dbReference type="Proteomes" id="UP000251670">
    <property type="component" value="Unassembled WGS sequence"/>
</dbReference>
<reference evidence="6 8" key="2">
    <citation type="submission" date="2018-06" db="EMBL/GenBank/DDBJ databases">
        <authorList>
            <consortium name="Pathogen Informatics"/>
            <person name="Doyle S."/>
        </authorList>
    </citation>
    <scope>NUCLEOTIDE SEQUENCE [LARGE SCALE GENOMIC DNA]</scope>
    <source>
        <strain evidence="6 8">NCTC13492</strain>
    </source>
</reference>
<dbReference type="CDD" id="cd03360">
    <property type="entry name" value="LbH_AT_putative"/>
    <property type="match status" value="1"/>
</dbReference>
<evidence type="ECO:0000313" key="5">
    <source>
        <dbReference type="EMBL" id="SDJ34955.1"/>
    </source>
</evidence>
<accession>A0A2X2X560</accession>
<dbReference type="Gene3D" id="2.160.10.10">
    <property type="entry name" value="Hexapeptide repeat proteins"/>
    <property type="match status" value="1"/>
</dbReference>
<keyword evidence="6" id="KW-0012">Acyltransferase</keyword>
<feature type="domain" description="PglD N-terminal" evidence="4">
    <location>
        <begin position="3"/>
        <end position="76"/>
    </location>
</feature>
<dbReference type="GO" id="GO:0016746">
    <property type="term" value="F:acyltransferase activity"/>
    <property type="evidence" value="ECO:0007669"/>
    <property type="project" value="UniProtKB-KW"/>
</dbReference>
<reference evidence="5 7" key="1">
    <citation type="submission" date="2016-10" db="EMBL/GenBank/DDBJ databases">
        <authorList>
            <person name="Varghese N."/>
            <person name="Submissions S."/>
        </authorList>
    </citation>
    <scope>NUCLEOTIDE SEQUENCE [LARGE SCALE GENOMIC DNA]</scope>
    <source>
        <strain evidence="5 7">DSM 19299</strain>
    </source>
</reference>
<name>A0A2X2X560_CHRJE</name>
<dbReference type="Gene3D" id="3.40.50.20">
    <property type="match status" value="1"/>
</dbReference>
<dbReference type="PANTHER" id="PTHR43300:SF7">
    <property type="entry name" value="UDP-N-ACETYLBACILLOSAMINE N-ACETYLTRANSFERASE"/>
    <property type="match status" value="1"/>
</dbReference>
<dbReference type="InterPro" id="IPR050179">
    <property type="entry name" value="Trans_hexapeptide_repeat"/>
</dbReference>
<protein>
    <submittedName>
        <fullName evidence="5">Sugar O-acyltransferase, sialic acid O-acetyltransferase NeuD family</fullName>
    </submittedName>
    <submittedName>
        <fullName evidence="6">UDP-N-acetylglucosamine acyltransferase</fullName>
    </submittedName>
</protein>
<evidence type="ECO:0000259" key="4">
    <source>
        <dbReference type="Pfam" id="PF17836"/>
    </source>
</evidence>
<dbReference type="InterPro" id="IPR041561">
    <property type="entry name" value="PglD_N"/>
</dbReference>
<dbReference type="EMBL" id="UAWB01000012">
    <property type="protein sequence ID" value="SQB45771.1"/>
    <property type="molecule type" value="Genomic_DNA"/>
</dbReference>
<sequence length="213" mass="23562">MKKIAIIGAGGFGQEVYCIWRDQLEHEGIDYEFVGFYDDADDLYENRFGKILGKVDALNHVDYPLEVAIAIGSPQLIYQIRNRLNNPNLIFPNIIHPSVQFLGKESIHLGEGNILSLNVIFSCNTTVGNFNIFNTRATLGHDDIVGDYNVFSPNVQISGAVTIEDLNLFGFSCGVIQRKKIGNRNILGAGAILLRTIKDEGTYIGTPAVKMKI</sequence>
<dbReference type="InterPro" id="IPR011004">
    <property type="entry name" value="Trimer_LpxA-like_sf"/>
</dbReference>
<feature type="site" description="Increases basicity of active site His" evidence="2">
    <location>
        <position position="142"/>
    </location>
</feature>
<dbReference type="EMBL" id="FNEG01000005">
    <property type="protein sequence ID" value="SDJ34955.1"/>
    <property type="molecule type" value="Genomic_DNA"/>
</dbReference>
<evidence type="ECO:0000256" key="2">
    <source>
        <dbReference type="PIRSR" id="PIRSR620019-1"/>
    </source>
</evidence>
<keyword evidence="7" id="KW-1185">Reference proteome</keyword>
<feature type="binding site" evidence="3">
    <location>
        <position position="72"/>
    </location>
    <ligand>
        <name>substrate</name>
    </ligand>
</feature>
<evidence type="ECO:0000313" key="8">
    <source>
        <dbReference type="Proteomes" id="UP000251670"/>
    </source>
</evidence>
<dbReference type="Pfam" id="PF17836">
    <property type="entry name" value="PglD_N"/>
    <property type="match status" value="1"/>
</dbReference>
<organism evidence="6 8">
    <name type="scientific">Chryseobacterium jejuense</name>
    <dbReference type="NCBI Taxonomy" id="445960"/>
    <lineage>
        <taxon>Bacteria</taxon>
        <taxon>Pseudomonadati</taxon>
        <taxon>Bacteroidota</taxon>
        <taxon>Flavobacteriia</taxon>
        <taxon>Flavobacteriales</taxon>
        <taxon>Weeksellaceae</taxon>
        <taxon>Chryseobacterium group</taxon>
        <taxon>Chryseobacterium</taxon>
    </lineage>
</organism>
<evidence type="ECO:0000256" key="1">
    <source>
        <dbReference type="ARBA" id="ARBA00007274"/>
    </source>
</evidence>